<proteinExistence type="predicted"/>
<name>A0A918IZ38_9ACTN</name>
<evidence type="ECO:0000313" key="2">
    <source>
        <dbReference type="EMBL" id="GGW39604.1"/>
    </source>
</evidence>
<reference evidence="2" key="2">
    <citation type="submission" date="2020-09" db="EMBL/GenBank/DDBJ databases">
        <authorList>
            <person name="Sun Q."/>
            <person name="Ohkuma M."/>
        </authorList>
    </citation>
    <scope>NUCLEOTIDE SEQUENCE</scope>
    <source>
        <strain evidence="2">JCM 4490</strain>
    </source>
</reference>
<accession>A0A918IZ38</accession>
<gene>
    <name evidence="2" type="ORF">GCM10010503_14900</name>
</gene>
<dbReference type="EMBL" id="BMUE01000002">
    <property type="protein sequence ID" value="GGW39604.1"/>
    <property type="molecule type" value="Genomic_DNA"/>
</dbReference>
<dbReference type="RefSeq" id="WP_229815924.1">
    <property type="nucleotide sequence ID" value="NZ_BMUE01000002.1"/>
</dbReference>
<feature type="compositionally biased region" description="Polar residues" evidence="1">
    <location>
        <begin position="236"/>
        <end position="248"/>
    </location>
</feature>
<evidence type="ECO:0000256" key="1">
    <source>
        <dbReference type="SAM" id="MobiDB-lite"/>
    </source>
</evidence>
<reference evidence="2" key="1">
    <citation type="journal article" date="2014" name="Int. J. Syst. Evol. Microbiol.">
        <title>Complete genome sequence of Corynebacterium casei LMG S-19264T (=DSM 44701T), isolated from a smear-ripened cheese.</title>
        <authorList>
            <consortium name="US DOE Joint Genome Institute (JGI-PGF)"/>
            <person name="Walter F."/>
            <person name="Albersmeier A."/>
            <person name="Kalinowski J."/>
            <person name="Ruckert C."/>
        </authorList>
    </citation>
    <scope>NUCLEOTIDE SEQUENCE</scope>
    <source>
        <strain evidence="2">JCM 4490</strain>
    </source>
</reference>
<keyword evidence="3" id="KW-1185">Reference proteome</keyword>
<protein>
    <submittedName>
        <fullName evidence="2">Uncharacterized protein</fullName>
    </submittedName>
</protein>
<sequence length="279" mass="29560">MTVRQDHGKQWDVLYDFNKVGSTTSQLKVVGGATNRIDVGLEVTGPKYVHVPSIADRMQFMTGNKVWEKVATRNVAKSITLPACSTSHKPPTCFTTKLADSSNFTQWTVSKPRRQAAALPPPTIASSGQPGTFNGVDQQALQTCLDDDPDACLTSVSGLAECVTTVRICNAAALSADGNTDDTPTDADVSTADIRDQAAATFDVPADALAVNPPALPTGRQISRPAADNSGEAAWTVTSTHSTPGLQHTDQRFDGFTARYSARTGELLDACWGDLCDAS</sequence>
<evidence type="ECO:0000313" key="3">
    <source>
        <dbReference type="Proteomes" id="UP000620224"/>
    </source>
</evidence>
<dbReference type="AlphaFoldDB" id="A0A918IZ38"/>
<feature type="region of interest" description="Disordered" evidence="1">
    <location>
        <begin position="223"/>
        <end position="250"/>
    </location>
</feature>
<comment type="caution">
    <text evidence="2">The sequence shown here is derived from an EMBL/GenBank/DDBJ whole genome shotgun (WGS) entry which is preliminary data.</text>
</comment>
<organism evidence="2 3">
    <name type="scientific">Streptomyces lucensis JCM 4490</name>
    <dbReference type="NCBI Taxonomy" id="1306176"/>
    <lineage>
        <taxon>Bacteria</taxon>
        <taxon>Bacillati</taxon>
        <taxon>Actinomycetota</taxon>
        <taxon>Actinomycetes</taxon>
        <taxon>Kitasatosporales</taxon>
        <taxon>Streptomycetaceae</taxon>
        <taxon>Streptomyces</taxon>
    </lineage>
</organism>
<dbReference type="Proteomes" id="UP000620224">
    <property type="component" value="Unassembled WGS sequence"/>
</dbReference>